<accession>A0ABW1AIP3</accession>
<reference evidence="2" key="1">
    <citation type="journal article" date="2019" name="Int. J. Syst. Evol. Microbiol.">
        <title>The Global Catalogue of Microorganisms (GCM) 10K type strain sequencing project: providing services to taxonomists for standard genome sequencing and annotation.</title>
        <authorList>
            <consortium name="The Broad Institute Genomics Platform"/>
            <consortium name="The Broad Institute Genome Sequencing Center for Infectious Disease"/>
            <person name="Wu L."/>
            <person name="Ma J."/>
        </authorList>
    </citation>
    <scope>NUCLEOTIDE SEQUENCE [LARGE SCALE GENOMIC DNA]</scope>
    <source>
        <strain evidence="2">KCTC 42087</strain>
    </source>
</reference>
<sequence>MNGELVVAQLFRLDRALALTRRRAPSGHRPAAGNRAAAVLVIPRGGRLREPRLMLLGERPVRAAARPGALDFADVHAVDRHGDPAGREVADVLFDGPFFTPRRLVELLERYPGCGAAAGTGPRGHLAALRTGSGGVQLVEAFVAPETSSGTAAAAWPAIGGSFLHCWSLSGLGLGELHHSVLITGELAVPRGGPAGCLAVTGRVRVRVDGVGDAERRAS</sequence>
<dbReference type="Proteomes" id="UP001596074">
    <property type="component" value="Unassembled WGS sequence"/>
</dbReference>
<comment type="caution">
    <text evidence="1">The sequence shown here is derived from an EMBL/GenBank/DDBJ whole genome shotgun (WGS) entry which is preliminary data.</text>
</comment>
<keyword evidence="2" id="KW-1185">Reference proteome</keyword>
<evidence type="ECO:0000313" key="2">
    <source>
        <dbReference type="Proteomes" id="UP001596074"/>
    </source>
</evidence>
<dbReference type="RefSeq" id="WP_378292355.1">
    <property type="nucleotide sequence ID" value="NZ_JBHSON010000149.1"/>
</dbReference>
<proteinExistence type="predicted"/>
<evidence type="ECO:0000313" key="1">
    <source>
        <dbReference type="EMBL" id="MFC5754351.1"/>
    </source>
</evidence>
<dbReference type="EMBL" id="JBHSON010000149">
    <property type="protein sequence ID" value="MFC5754351.1"/>
    <property type="molecule type" value="Genomic_DNA"/>
</dbReference>
<organism evidence="1 2">
    <name type="scientific">Actinomadura rugatobispora</name>
    <dbReference type="NCBI Taxonomy" id="1994"/>
    <lineage>
        <taxon>Bacteria</taxon>
        <taxon>Bacillati</taxon>
        <taxon>Actinomycetota</taxon>
        <taxon>Actinomycetes</taxon>
        <taxon>Streptosporangiales</taxon>
        <taxon>Thermomonosporaceae</taxon>
        <taxon>Actinomadura</taxon>
    </lineage>
</organism>
<gene>
    <name evidence="1" type="ORF">ACFPZN_52815</name>
</gene>
<protein>
    <submittedName>
        <fullName evidence="1">Uncharacterized protein</fullName>
    </submittedName>
</protein>
<name>A0ABW1AIP3_9ACTN</name>